<sequence>MQKKTLLSACIALALSGSGWAADIDDTDSATRQRKETRIPCPTAHSSEKLSPQQLKSLPSECSTTNDNNLYSLIAVGATSLITTLAVLELNHDDGNHAHSSDNPPVPPDDDNGGNTPDDGGNTPDDGGNTPDDGGNTPDDGGNTPDDGGNTPDDGGNTPDDGGNTPDDGGNTPDDGGNTPDDGGNVTPPKEPKIFNNNVTFDEDKGTLKIRNATFTYSKNTDGTYTLTAGDGRTTVVQGWDVDTAANTVEITGVNTQGGMTWRYGKDGIIYITKTVGATVDDPANSNVFNLSDAVLTDQGGNAARNGATVIEINGSRIVLNNDGDISATGKDSVVVAMTGNDITVNNNGHMVVDGGTAGVVNGDRAILNNRGDAVITNGGAGVIVTGDNAVINNTGQSDIDGDNSVSVKVAGNATRIKMEGGLNVSGGAHGIDATGDNNEVSNKGNISVVDAHSMGVLLNGDRASFVNMGDINVSGGAADDHAIGVQINGDNSTFINVGDLNADDTATGVKITGDASDIALAGAMHVGNFASGLEVTGKNNDLSLSTNMMDVTGKQSTGVTITGDDNTIDITGDMVVDQNSVGAKIAGDRVSLQQKGDITVNGAGHGVEVSGSKAAISNQGKLTVKDQDSIGIAIIGDDAQFTTVGEIDVSLNGTGVAISGDREQVNLSGDINVIQERDGSGTFQGGTGISIMGNDSSMLLAGNINVTSSMGDQPSTSPQSLTGVTIGGENNTVDLQGDINITVDSDFLEPQNDLYGVMVSGSNNIINLDGGINISGDSGGHFIKGVQVTGNNSVNISGHSVMNTRQVLGTFSLISVADGGNVVFDESAVTDIQSSTRDFPNYFIGSVIIAMGSQSAIRNNGIVNTTDAQELMMANSGGQVVNAGEINIRPDAESHSFFAGMAARGDDSQAKNVSGGTINLTSNTQPYRGSGIGEYPVKWYSNTGYALLASNYGTVINETGATINLHGAGTYGVSASKGTATNAGEINVDGFVPTVDENGFIIDETYWQTNSIYLMGGGMLAGSTDAGNGDAKAVNTGTINVNNEGFGMLAMSGGTVVNQGTINLTTDEGVTKQQDNQLFAMGAVQGGLAINDQDGVININTDIGQAFYKDSTGTILNYGKINLFGNPMDESDSHMGVTPDDKDILSELSGSGESISKTTTGDGFIAVNNQANYGDETLNGDVTANGWIFNQPDASLTINGELSVNQGLENSGHLDVDSINSKTTIYNRETGSITTDLLTLNGAVSFFNEGEFSGSITGNSYQQNVVNTGEMTVTEDGHSLVNGSFLFFNEAGATLTNSGNAVTGGENAIIHVTRTSDSVSQVNRGTITATNGYSAIKTENTGSNSNGKWIWNTETGVINGINPVAPLVDLRRGYNFSNAGVINVQGDNAVGISGGTTSYTVKLVNSGTINVGTEQGQLDGTNGEGLIGIKGNGKDTTINNTQTGVINVYADNSWAFGGQTKAIINNGEINLLCDTGCDIYAPGTTGTQKDHNGTADITVPEASTTPSQGNVPTPPADPNAPQLLSNYTIGTNSDGSSGTLSANNLVIGDNVSVNAGFSAGTADTTVVVNDVFKGENISGVDNIVSSTVVWTAKGSTDASGNVDVTMSKNAYTDVATDGSVSDVAKALDAGYTNNELYTSLNVGTTAELNSALKQISGSQATTVFREARVLSNRFSMLADAAPKMGNGLAFNVVAKGDPRAELGNNTEYDMLALRKTVDLSESQTMSLEYGIARLDGDGAQKAGDNGITGGYSQFFGLKHQMSFDNGMNWNNALRYDIHQLDSSRSVAYGDVSKTADTNVKQQYLEFRSEGAKTFEPREGLKITPYAGLKLRHTLEGGYQERNAGDFNLSMNSGSETAMDSIVGLKLDYAGKDGWSANATLEGGPNLSYAKSQRTASLAGAGSQHFNVDDGQKGGSINSLASVGVKYSSKESSLNLDAYHWKEDGVSDKGVMLNFKKTF</sequence>
<dbReference type="InterPro" id="IPR036709">
    <property type="entry name" value="Autotransporte_beta_dom_sf"/>
</dbReference>
<feature type="region of interest" description="Disordered" evidence="1">
    <location>
        <begin position="22"/>
        <end position="61"/>
    </location>
</feature>
<evidence type="ECO:0000256" key="2">
    <source>
        <dbReference type="SAM" id="SignalP"/>
    </source>
</evidence>
<evidence type="ECO:0000313" key="4">
    <source>
        <dbReference type="EMBL" id="CAR17840.1"/>
    </source>
</evidence>
<dbReference type="InterPro" id="IPR058035">
    <property type="entry name" value="BigA/YdbA-like_N"/>
</dbReference>
<protein>
    <submittedName>
        <fullName evidence="4">Putative autotransported outer membrane protein involved in cell adhesion</fullName>
    </submittedName>
</protein>
<reference evidence="5" key="1">
    <citation type="journal article" date="2009" name="PLoS Genet.">
        <title>Organised genome dynamics in the Escherichia coli species results in highly diverse adaptive paths.</title>
        <authorList>
            <person name="Touchon M."/>
            <person name="Hoede C."/>
            <person name="Tenaillon O."/>
            <person name="Barbe V."/>
            <person name="Baeriswyl S."/>
            <person name="Bidet P."/>
            <person name="Bingen E."/>
            <person name="Bonacorsi S."/>
            <person name="Bouchier C."/>
            <person name="Bouvet O."/>
            <person name="Calteau A."/>
            <person name="Chiapello H."/>
            <person name="Clermont O."/>
            <person name="Cruveiller S."/>
            <person name="Danchin A."/>
            <person name="Diard M."/>
            <person name="Dossat C."/>
            <person name="Karoui M.E."/>
            <person name="Frapy E."/>
            <person name="Garry L."/>
            <person name="Ghigo J.M."/>
            <person name="Gilles A.M."/>
            <person name="Johnson J."/>
            <person name="Le Bouguenec C."/>
            <person name="Lescat M."/>
            <person name="Mangenot S."/>
            <person name="Martinez-Jehanne V."/>
            <person name="Matic I."/>
            <person name="Nassif X."/>
            <person name="Oztas S."/>
            <person name="Petit M.A."/>
            <person name="Pichon C."/>
            <person name="Rouy Z."/>
            <person name="Ruf C.S."/>
            <person name="Schneider D."/>
            <person name="Tourret J."/>
            <person name="Vacherie B."/>
            <person name="Vallenet D."/>
            <person name="Medigue C."/>
            <person name="Rocha E.P.C."/>
            <person name="Denamur E."/>
        </authorList>
    </citation>
    <scope>NUCLEOTIDE SEQUENCE [LARGE SCALE GENOMIC DNA]</scope>
    <source>
        <strain evidence="5">IAI39 / ExPEC</strain>
    </source>
</reference>
<feature type="compositionally biased region" description="Basic and acidic residues" evidence="1">
    <location>
        <begin position="29"/>
        <end position="38"/>
    </location>
</feature>
<dbReference type="Proteomes" id="UP000000749">
    <property type="component" value="Chromosome"/>
</dbReference>
<dbReference type="HOGENOM" id="CLU_000396_0_1_6"/>
<evidence type="ECO:0000313" key="5">
    <source>
        <dbReference type="Proteomes" id="UP000000749"/>
    </source>
</evidence>
<dbReference type="STRING" id="585057.ECIAI39_1709"/>
<evidence type="ECO:0000259" key="3">
    <source>
        <dbReference type="PROSITE" id="PS51208"/>
    </source>
</evidence>
<dbReference type="RefSeq" id="WP_001170211.1">
    <property type="nucleotide sequence ID" value="NC_011750.1"/>
</dbReference>
<dbReference type="Pfam" id="PF25784">
    <property type="entry name" value="BigA_N"/>
    <property type="match status" value="1"/>
</dbReference>
<gene>
    <name evidence="4" type="primary">ydbA</name>
    <name evidence="4" type="ordered locus">ECIAI39_1709</name>
</gene>
<dbReference type="Pfam" id="PF25783">
    <property type="entry name" value="BigA_beta"/>
    <property type="match status" value="1"/>
</dbReference>
<name>A0A0H3MQH6_ECO7I</name>
<dbReference type="KEGG" id="ect:ECIAI39_1709"/>
<feature type="region of interest" description="Disordered" evidence="1">
    <location>
        <begin position="1485"/>
        <end position="1520"/>
    </location>
</feature>
<feature type="signal peptide" evidence="2">
    <location>
        <begin position="1"/>
        <end position="21"/>
    </location>
</feature>
<dbReference type="PROSITE" id="PS51208">
    <property type="entry name" value="AUTOTRANSPORTER"/>
    <property type="match status" value="1"/>
</dbReference>
<feature type="compositionally biased region" description="Low complexity" evidence="1">
    <location>
        <begin position="113"/>
        <end position="187"/>
    </location>
</feature>
<dbReference type="Gene3D" id="2.40.128.130">
    <property type="entry name" value="Autotransporter beta-domain"/>
    <property type="match status" value="1"/>
</dbReference>
<feature type="chain" id="PRO_5002616145" evidence="2">
    <location>
        <begin position="22"/>
        <end position="1959"/>
    </location>
</feature>
<dbReference type="SUPFAM" id="SSF103515">
    <property type="entry name" value="Autotransporter"/>
    <property type="match status" value="1"/>
</dbReference>
<feature type="compositionally biased region" description="Polar residues" evidence="1">
    <location>
        <begin position="1502"/>
        <end position="1512"/>
    </location>
</feature>
<dbReference type="PATRIC" id="fig|585057.6.peg.1784"/>
<feature type="domain" description="Autotransporter" evidence="3">
    <location>
        <begin position="1657"/>
        <end position="1959"/>
    </location>
</feature>
<feature type="region of interest" description="Disordered" evidence="1">
    <location>
        <begin position="93"/>
        <end position="198"/>
    </location>
</feature>
<organism evidence="4 5">
    <name type="scientific">Escherichia coli O7:K1 (strain IAI39 / ExPEC)</name>
    <dbReference type="NCBI Taxonomy" id="585057"/>
    <lineage>
        <taxon>Bacteria</taxon>
        <taxon>Pseudomonadati</taxon>
        <taxon>Pseudomonadota</taxon>
        <taxon>Gammaproteobacteria</taxon>
        <taxon>Enterobacterales</taxon>
        <taxon>Enterobacteriaceae</taxon>
        <taxon>Escherichia</taxon>
    </lineage>
</organism>
<dbReference type="EMBL" id="CU928164">
    <property type="protein sequence ID" value="CAR17840.1"/>
    <property type="molecule type" value="Genomic_DNA"/>
</dbReference>
<feature type="compositionally biased region" description="Polar residues" evidence="1">
    <location>
        <begin position="49"/>
        <end position="61"/>
    </location>
</feature>
<keyword evidence="2" id="KW-0732">Signal</keyword>
<dbReference type="InterPro" id="IPR005546">
    <property type="entry name" value="Autotransporte_beta"/>
</dbReference>
<evidence type="ECO:0000256" key="1">
    <source>
        <dbReference type="SAM" id="MobiDB-lite"/>
    </source>
</evidence>
<accession>A0A0H3MQH6</accession>
<dbReference type="InterPro" id="IPR058034">
    <property type="entry name" value="BigA_beta"/>
</dbReference>
<proteinExistence type="predicted"/>